<dbReference type="RefSeq" id="WP_234658079.1">
    <property type="nucleotide sequence ID" value="NZ_CP094997.1"/>
</dbReference>
<protein>
    <recommendedName>
        <fullName evidence="1">HTH cro/C1-type domain-containing protein</fullName>
    </recommendedName>
</protein>
<feature type="domain" description="HTH cro/C1-type" evidence="1">
    <location>
        <begin position="49"/>
        <end position="88"/>
    </location>
</feature>
<dbReference type="InterPro" id="IPR001387">
    <property type="entry name" value="Cro/C1-type_HTH"/>
</dbReference>
<name>A0A9X1PQJ5_9BACT</name>
<keyword evidence="3" id="KW-1185">Reference proteome</keyword>
<organism evidence="2 3">
    <name type="scientific">Dyadobacter chenwenxiniae</name>
    <dbReference type="NCBI Taxonomy" id="2906456"/>
    <lineage>
        <taxon>Bacteria</taxon>
        <taxon>Pseudomonadati</taxon>
        <taxon>Bacteroidota</taxon>
        <taxon>Cytophagia</taxon>
        <taxon>Cytophagales</taxon>
        <taxon>Spirosomataceae</taxon>
        <taxon>Dyadobacter</taxon>
    </lineage>
</organism>
<evidence type="ECO:0000259" key="1">
    <source>
        <dbReference type="PROSITE" id="PS50943"/>
    </source>
</evidence>
<proteinExistence type="predicted"/>
<gene>
    <name evidence="2" type="ORF">LXM26_26545</name>
</gene>
<reference evidence="2" key="1">
    <citation type="submission" date="2021-12" db="EMBL/GenBank/DDBJ databases">
        <title>Novel species in genus Dyadobacter.</title>
        <authorList>
            <person name="Ma C."/>
        </authorList>
    </citation>
    <scope>NUCLEOTIDE SEQUENCE</scope>
    <source>
        <strain evidence="2">LJ419</strain>
    </source>
</reference>
<dbReference type="AlphaFoldDB" id="A0A9X1PQJ5"/>
<comment type="caution">
    <text evidence="2">The sequence shown here is derived from an EMBL/GenBank/DDBJ whole genome shotgun (WGS) entry which is preliminary data.</text>
</comment>
<sequence length="408" mass="46763">MKKEADSLDPEEVLKSLLGSIPPKPKKSLRALFELRIHELNISTNVALDILGMQIRTLNGILSGSQKTVDFTNLIKLASFLQVPKERVMVLYLEELEKNFPDTTYATPEKIDFIKKNFDVSALKKAGLIDSITDYEAIETKLVNYLGLSSIFDYVRPNGHVAFSAGVIEPANNLTRSFWITSASKIFTELNNPYRYDRQALIDYFPEIRWHSTKVKTGLLNVVRNLYKMGVTIIYLESLPSIHLRGATFSANNKPCIVITNYRGFYPTLWFALIHELYHVIFDWEEIRNNKYHLSDKDPDQLAVKAKEEDANNFAREYLFSREKTDEARAFMYSPELVNEFAKDNHVHPSFFYVFNAFDVGKTNKVAWARALKENPPISDVIAPFGNPWKNPAPISDFVKSLKSNIFN</sequence>
<accession>A0A9X1PQJ5</accession>
<evidence type="ECO:0000313" key="2">
    <source>
        <dbReference type="EMBL" id="MCF0065101.1"/>
    </source>
</evidence>
<dbReference type="Proteomes" id="UP001139000">
    <property type="component" value="Unassembled WGS sequence"/>
</dbReference>
<dbReference type="PROSITE" id="PS50943">
    <property type="entry name" value="HTH_CROC1"/>
    <property type="match status" value="1"/>
</dbReference>
<evidence type="ECO:0000313" key="3">
    <source>
        <dbReference type="Proteomes" id="UP001139000"/>
    </source>
</evidence>
<dbReference type="EMBL" id="JAJTTC010000010">
    <property type="protein sequence ID" value="MCF0065101.1"/>
    <property type="molecule type" value="Genomic_DNA"/>
</dbReference>